<feature type="non-terminal residue" evidence="1">
    <location>
        <position position="97"/>
    </location>
</feature>
<sequence>MEFNPERYVDELPLTKKEKNQIGELAEKKIELIKKIKKTLSLIEKQKISEEIKAINNFMGEKVRPIKYELNKKIEKEEEKIKQSKVYTFREFPYCFF</sequence>
<comment type="caution">
    <text evidence="1">The sequence shown here is derived from an EMBL/GenBank/DDBJ whole genome shotgun (WGS) entry which is preliminary data.</text>
</comment>
<name>X1U7A2_9ZZZZ</name>
<reference evidence="1" key="1">
    <citation type="journal article" date="2014" name="Front. Microbiol.">
        <title>High frequency of phylogenetically diverse reductive dehalogenase-homologous genes in deep subseafloor sedimentary metagenomes.</title>
        <authorList>
            <person name="Kawai M."/>
            <person name="Futagami T."/>
            <person name="Toyoda A."/>
            <person name="Takaki Y."/>
            <person name="Nishi S."/>
            <person name="Hori S."/>
            <person name="Arai W."/>
            <person name="Tsubouchi T."/>
            <person name="Morono Y."/>
            <person name="Uchiyama I."/>
            <person name="Ito T."/>
            <person name="Fujiyama A."/>
            <person name="Inagaki F."/>
            <person name="Takami H."/>
        </authorList>
    </citation>
    <scope>NUCLEOTIDE SEQUENCE</scope>
    <source>
        <strain evidence="1">Expedition CK06-06</strain>
    </source>
</reference>
<dbReference type="AlphaFoldDB" id="X1U7A2"/>
<protein>
    <submittedName>
        <fullName evidence="1">Uncharacterized protein</fullName>
    </submittedName>
</protein>
<proteinExistence type="predicted"/>
<gene>
    <name evidence="1" type="ORF">S12H4_49598</name>
</gene>
<organism evidence="1">
    <name type="scientific">marine sediment metagenome</name>
    <dbReference type="NCBI Taxonomy" id="412755"/>
    <lineage>
        <taxon>unclassified sequences</taxon>
        <taxon>metagenomes</taxon>
        <taxon>ecological metagenomes</taxon>
    </lineage>
</organism>
<evidence type="ECO:0000313" key="1">
    <source>
        <dbReference type="EMBL" id="GAJ13438.1"/>
    </source>
</evidence>
<accession>X1U7A2</accession>
<dbReference type="EMBL" id="BARW01031134">
    <property type="protein sequence ID" value="GAJ13438.1"/>
    <property type="molecule type" value="Genomic_DNA"/>
</dbReference>